<proteinExistence type="predicted"/>
<evidence type="ECO:0000313" key="1">
    <source>
        <dbReference type="EMBL" id="CAF9906817.1"/>
    </source>
</evidence>
<reference evidence="1" key="1">
    <citation type="submission" date="2021-03" db="EMBL/GenBank/DDBJ databases">
        <authorList>
            <person name="Tagirdzhanova G."/>
        </authorList>
    </citation>
    <scope>NUCLEOTIDE SEQUENCE</scope>
</reference>
<evidence type="ECO:0000313" key="2">
    <source>
        <dbReference type="Proteomes" id="UP000664203"/>
    </source>
</evidence>
<dbReference type="Proteomes" id="UP000664203">
    <property type="component" value="Unassembled WGS sequence"/>
</dbReference>
<keyword evidence="2" id="KW-1185">Reference proteome</keyword>
<dbReference type="EMBL" id="CAJPDR010000018">
    <property type="protein sequence ID" value="CAF9906817.1"/>
    <property type="molecule type" value="Genomic_DNA"/>
</dbReference>
<sequence>MSSETLLCACEVTVSQHHSRSSKFLKGLMHRPRVKSLSPTRPEKVGSALDAFHKPGPNGQGCTVCAKCSPRPHSWDVSTPWERRGQTPGMDDYLTFAQLEECLDRQSFYIGCIEIPQQVTHYSFNETEEGPLIAKYSPDTRPTQKHQKESEPRIQLSHLANQTTPAVIDGLTHPAFRESALRPIPTIVVDKELPPIEPQSEADRFAVPVPSTNWTCGR</sequence>
<organism evidence="1 2">
    <name type="scientific">Alectoria fallacina</name>
    <dbReference type="NCBI Taxonomy" id="1903189"/>
    <lineage>
        <taxon>Eukaryota</taxon>
        <taxon>Fungi</taxon>
        <taxon>Dikarya</taxon>
        <taxon>Ascomycota</taxon>
        <taxon>Pezizomycotina</taxon>
        <taxon>Lecanoromycetes</taxon>
        <taxon>OSLEUM clade</taxon>
        <taxon>Lecanoromycetidae</taxon>
        <taxon>Lecanorales</taxon>
        <taxon>Lecanorineae</taxon>
        <taxon>Parmeliaceae</taxon>
        <taxon>Alectoria</taxon>
    </lineage>
</organism>
<gene>
    <name evidence="1" type="ORF">ALECFALPRED_002661</name>
</gene>
<dbReference type="OrthoDB" id="5301563at2759"/>
<dbReference type="AlphaFoldDB" id="A0A8H3HXR7"/>
<accession>A0A8H3HXR7</accession>
<comment type="caution">
    <text evidence="1">The sequence shown here is derived from an EMBL/GenBank/DDBJ whole genome shotgun (WGS) entry which is preliminary data.</text>
</comment>
<protein>
    <submittedName>
        <fullName evidence="1">Uncharacterized protein</fullName>
    </submittedName>
</protein>
<name>A0A8H3HXR7_9LECA</name>